<dbReference type="SUPFAM" id="SSF52954">
    <property type="entry name" value="Class II aaRS ABD-related"/>
    <property type="match status" value="1"/>
</dbReference>
<comment type="caution">
    <text evidence="2">The sequence shown here is derived from an EMBL/GenBank/DDBJ whole genome shotgun (WGS) entry which is preliminary data.</text>
</comment>
<feature type="domain" description="Anticodon-binding" evidence="1">
    <location>
        <begin position="482"/>
        <end position="568"/>
    </location>
</feature>
<dbReference type="InterPro" id="IPR045864">
    <property type="entry name" value="aa-tRNA-synth_II/BPL/LPL"/>
</dbReference>
<dbReference type="Proteomes" id="UP001318860">
    <property type="component" value="Unassembled WGS sequence"/>
</dbReference>
<reference evidence="2 3" key="1">
    <citation type="journal article" date="2021" name="Comput. Struct. Biotechnol. J.">
        <title>De novo genome assembly of the potent medicinal plant Rehmannia glutinosa using nanopore technology.</title>
        <authorList>
            <person name="Ma L."/>
            <person name="Dong C."/>
            <person name="Song C."/>
            <person name="Wang X."/>
            <person name="Zheng X."/>
            <person name="Niu Y."/>
            <person name="Chen S."/>
            <person name="Feng W."/>
        </authorList>
    </citation>
    <scope>NUCLEOTIDE SEQUENCE [LARGE SCALE GENOMIC DNA]</scope>
    <source>
        <strain evidence="2">DH-2019</strain>
    </source>
</reference>
<dbReference type="Gene3D" id="3.30.40.230">
    <property type="match status" value="1"/>
</dbReference>
<proteinExistence type="predicted"/>
<dbReference type="NCBIfam" id="TIGR00389">
    <property type="entry name" value="glyS_dimeric"/>
    <property type="match status" value="1"/>
</dbReference>
<dbReference type="Gene3D" id="3.30.930.10">
    <property type="entry name" value="Bira Bifunctional Protein, Domain 2"/>
    <property type="match status" value="2"/>
</dbReference>
<dbReference type="EMBL" id="JABTTQ020003357">
    <property type="protein sequence ID" value="KAK6118066.1"/>
    <property type="molecule type" value="Genomic_DNA"/>
</dbReference>
<dbReference type="SUPFAM" id="SSF55681">
    <property type="entry name" value="Class II aaRS and biotin synthetases"/>
    <property type="match status" value="1"/>
</dbReference>
<gene>
    <name evidence="2" type="ORF">DH2020_048191</name>
</gene>
<sequence>MQKNRPESQKREAFRQAVVNTLERRLFYIPSFKIYGGVTGLYDYGPLVAPSRPTSSLSGVVDCPCVTPEIVLKASGHVDKFTDLMVKDEKAGTCYRADHLLKDFCKDELEKGPNLSAEKAAELRHVLNVLDNLSMEELSAKIKEYGITAPDTKNTLSDPYPFNLMFQTSIGPSGSSRYLRPETAQISPRQGLLRVREFTLAEIEHFVDPEDKAHPKFSEVSLLELFMFPREDQVRGRPARKISIREAVSQGIVNNETLGYFIGRVFLFLTQLGIDEGRLRFRQHLANEMAHYAADCWDAEIESSYGWIECVGIADRSAYDLHAHADKSGVPLVAYEKFPEPREVEVSPPSIPQFTKLVIAPVKKELGLAFKGNQKMVVEALEAMGEKEAMEMKTTLEAMGEAELHVCTLDKVVTIKNNMVSISKEKKKEHQRVFTPSVIEPSFGIGRIIYCLYEHSFYTRPSKDGDEQLNVFRFPPLLAPIKCTVFPLVQNQQYEEIAKQISKSLTAFGISYKIDITGASIGKRYARTDELGVPFAITVDSKSSVTVRERDSKQQIRVNVDEVASLVKSVTDGVSTWADLLRTYPIHSS</sequence>
<dbReference type="CDD" id="cd00858">
    <property type="entry name" value="GlyRS_anticodon"/>
    <property type="match status" value="1"/>
</dbReference>
<accession>A0ABR0U704</accession>
<dbReference type="PANTHER" id="PTHR10745:SF0">
    <property type="entry name" value="GLYCINE--TRNA LIGASE"/>
    <property type="match status" value="1"/>
</dbReference>
<dbReference type="InterPro" id="IPR027031">
    <property type="entry name" value="Gly-tRNA_synthase/POLG2"/>
</dbReference>
<dbReference type="Gene3D" id="3.30.720.200">
    <property type="match status" value="1"/>
</dbReference>
<protein>
    <recommendedName>
        <fullName evidence="1">Anticodon-binding domain-containing protein</fullName>
    </recommendedName>
</protein>
<dbReference type="Gene3D" id="3.40.50.800">
    <property type="entry name" value="Anticodon-binding domain"/>
    <property type="match status" value="1"/>
</dbReference>
<dbReference type="InterPro" id="IPR004154">
    <property type="entry name" value="Anticodon-bd"/>
</dbReference>
<organism evidence="2 3">
    <name type="scientific">Rehmannia glutinosa</name>
    <name type="common">Chinese foxglove</name>
    <dbReference type="NCBI Taxonomy" id="99300"/>
    <lineage>
        <taxon>Eukaryota</taxon>
        <taxon>Viridiplantae</taxon>
        <taxon>Streptophyta</taxon>
        <taxon>Embryophyta</taxon>
        <taxon>Tracheophyta</taxon>
        <taxon>Spermatophyta</taxon>
        <taxon>Magnoliopsida</taxon>
        <taxon>eudicotyledons</taxon>
        <taxon>Gunneridae</taxon>
        <taxon>Pentapetalae</taxon>
        <taxon>asterids</taxon>
        <taxon>lamiids</taxon>
        <taxon>Lamiales</taxon>
        <taxon>Orobanchaceae</taxon>
        <taxon>Rehmannieae</taxon>
        <taxon>Rehmannia</taxon>
    </lineage>
</organism>
<name>A0ABR0U704_REHGL</name>
<keyword evidence="3" id="KW-1185">Reference proteome</keyword>
<evidence type="ECO:0000313" key="3">
    <source>
        <dbReference type="Proteomes" id="UP001318860"/>
    </source>
</evidence>
<dbReference type="PANTHER" id="PTHR10745">
    <property type="entry name" value="GLYCYL-TRNA SYNTHETASE/DNA POLYMERASE SUBUNIT GAMMA-2"/>
    <property type="match status" value="1"/>
</dbReference>
<dbReference type="PRINTS" id="PR01043">
    <property type="entry name" value="TRNASYNTHGLY"/>
</dbReference>
<dbReference type="InterPro" id="IPR036621">
    <property type="entry name" value="Anticodon-bd_dom_sf"/>
</dbReference>
<dbReference type="InterPro" id="IPR002315">
    <property type="entry name" value="tRNA-synt_gly"/>
</dbReference>
<dbReference type="Pfam" id="PF03129">
    <property type="entry name" value="HGTP_anticodon"/>
    <property type="match status" value="1"/>
</dbReference>
<evidence type="ECO:0000259" key="1">
    <source>
        <dbReference type="Pfam" id="PF03129"/>
    </source>
</evidence>
<evidence type="ECO:0000313" key="2">
    <source>
        <dbReference type="EMBL" id="KAK6118066.1"/>
    </source>
</evidence>